<feature type="transmembrane region" description="Helical" evidence="8">
    <location>
        <begin position="307"/>
        <end position="330"/>
    </location>
</feature>
<evidence type="ECO:0000313" key="10">
    <source>
        <dbReference type="Proteomes" id="UP001595615"/>
    </source>
</evidence>
<feature type="transmembrane region" description="Helical" evidence="8">
    <location>
        <begin position="71"/>
        <end position="95"/>
    </location>
</feature>
<keyword evidence="7 8" id="KW-0472">Membrane</keyword>
<feature type="transmembrane region" description="Helical" evidence="8">
    <location>
        <begin position="230"/>
        <end position="256"/>
    </location>
</feature>
<proteinExistence type="inferred from homology"/>
<feature type="transmembrane region" description="Helical" evidence="8">
    <location>
        <begin position="148"/>
        <end position="166"/>
    </location>
</feature>
<feature type="transmembrane region" description="Helical" evidence="8">
    <location>
        <begin position="12"/>
        <end position="32"/>
    </location>
</feature>
<gene>
    <name evidence="9" type="ORF">ACFOMD_02175</name>
</gene>
<evidence type="ECO:0000256" key="5">
    <source>
        <dbReference type="ARBA" id="ARBA00022692"/>
    </source>
</evidence>
<dbReference type="InterPro" id="IPR002549">
    <property type="entry name" value="AI-2E-like"/>
</dbReference>
<evidence type="ECO:0000256" key="4">
    <source>
        <dbReference type="ARBA" id="ARBA00022475"/>
    </source>
</evidence>
<dbReference type="RefSeq" id="WP_380856110.1">
    <property type="nucleotide sequence ID" value="NZ_JBHRXV010000001.1"/>
</dbReference>
<name>A0ABV7X9P0_9SPHN</name>
<keyword evidence="4" id="KW-1003">Cell membrane</keyword>
<reference evidence="10" key="1">
    <citation type="journal article" date="2019" name="Int. J. Syst. Evol. Microbiol.">
        <title>The Global Catalogue of Microorganisms (GCM) 10K type strain sequencing project: providing services to taxonomists for standard genome sequencing and annotation.</title>
        <authorList>
            <consortium name="The Broad Institute Genomics Platform"/>
            <consortium name="The Broad Institute Genome Sequencing Center for Infectious Disease"/>
            <person name="Wu L."/>
            <person name="Ma J."/>
        </authorList>
    </citation>
    <scope>NUCLEOTIDE SEQUENCE [LARGE SCALE GENOMIC DNA]</scope>
    <source>
        <strain evidence="10">KCTC 42644</strain>
    </source>
</reference>
<protein>
    <submittedName>
        <fullName evidence="9">AI-2E family transporter</fullName>
    </submittedName>
</protein>
<dbReference type="Proteomes" id="UP001595615">
    <property type="component" value="Unassembled WGS sequence"/>
</dbReference>
<feature type="transmembrane region" description="Helical" evidence="8">
    <location>
        <begin position="268"/>
        <end position="287"/>
    </location>
</feature>
<organism evidence="9 10">
    <name type="scientific">Sphingoaurantiacus capsulatus</name>
    <dbReference type="NCBI Taxonomy" id="1771310"/>
    <lineage>
        <taxon>Bacteria</taxon>
        <taxon>Pseudomonadati</taxon>
        <taxon>Pseudomonadota</taxon>
        <taxon>Alphaproteobacteria</taxon>
        <taxon>Sphingomonadales</taxon>
        <taxon>Sphingosinicellaceae</taxon>
        <taxon>Sphingoaurantiacus</taxon>
    </lineage>
</organism>
<comment type="caution">
    <text evidence="9">The sequence shown here is derived from an EMBL/GenBank/DDBJ whole genome shotgun (WGS) entry which is preliminary data.</text>
</comment>
<evidence type="ECO:0000256" key="2">
    <source>
        <dbReference type="ARBA" id="ARBA00009773"/>
    </source>
</evidence>
<dbReference type="PANTHER" id="PTHR21716">
    <property type="entry name" value="TRANSMEMBRANE PROTEIN"/>
    <property type="match status" value="1"/>
</dbReference>
<keyword evidence="3" id="KW-0813">Transport</keyword>
<evidence type="ECO:0000256" key="1">
    <source>
        <dbReference type="ARBA" id="ARBA00004651"/>
    </source>
</evidence>
<keyword evidence="5 8" id="KW-0812">Transmembrane</keyword>
<dbReference type="EMBL" id="JBHRXV010000001">
    <property type="protein sequence ID" value="MFC3711359.1"/>
    <property type="molecule type" value="Genomic_DNA"/>
</dbReference>
<feature type="transmembrane region" description="Helical" evidence="8">
    <location>
        <begin position="201"/>
        <end position="224"/>
    </location>
</feature>
<evidence type="ECO:0000256" key="8">
    <source>
        <dbReference type="SAM" id="Phobius"/>
    </source>
</evidence>
<evidence type="ECO:0000256" key="3">
    <source>
        <dbReference type="ARBA" id="ARBA00022448"/>
    </source>
</evidence>
<evidence type="ECO:0000256" key="7">
    <source>
        <dbReference type="ARBA" id="ARBA00023136"/>
    </source>
</evidence>
<keyword evidence="10" id="KW-1185">Reference proteome</keyword>
<evidence type="ECO:0000256" key="6">
    <source>
        <dbReference type="ARBA" id="ARBA00022989"/>
    </source>
</evidence>
<evidence type="ECO:0000313" key="9">
    <source>
        <dbReference type="EMBL" id="MFC3711359.1"/>
    </source>
</evidence>
<dbReference type="Pfam" id="PF01594">
    <property type="entry name" value="AI-2E_transport"/>
    <property type="match status" value="1"/>
</dbReference>
<accession>A0ABV7X9P0</accession>
<sequence length="358" mass="38109">MRDPETTAPTGGGNGWRVALGIIAAIAATAAMRELAGILVPLVIAVFLMLMVETIAGVVDRHVPVVPRWGGRVLGVLALALALAGSVWVVGAYAASLVNQAAAVSGRIDRLLTSIAHSFNIPPIRLDRLVGEEEITAIGTRLLGEAQGFASGVLFVAIYLGFLLASRRSLALKFGRLFARDGARPNARRVMHRVQDATEQYIWVQTVTGLAIALGSWAIMAAVGLQSAPLLAFIIFLTSYIPVVGPFLGVIIPPVVGLAQFDGLTEPLILLVGLQAINFLLNNIIVPRMQSDRLNLDPIVVLLSLGFWTWLWGMPGAFLSTPLTALVMAVTAEIPSVRWIAILLSKDGEPTVEAKPKV</sequence>
<comment type="subcellular location">
    <subcellularLocation>
        <location evidence="1">Cell membrane</location>
        <topology evidence="1">Multi-pass membrane protein</topology>
    </subcellularLocation>
</comment>
<comment type="similarity">
    <text evidence="2">Belongs to the autoinducer-2 exporter (AI-2E) (TC 2.A.86) family.</text>
</comment>
<keyword evidence="6 8" id="KW-1133">Transmembrane helix</keyword>
<dbReference type="PANTHER" id="PTHR21716:SF53">
    <property type="entry name" value="PERMEASE PERM-RELATED"/>
    <property type="match status" value="1"/>
</dbReference>
<feature type="transmembrane region" description="Helical" evidence="8">
    <location>
        <begin position="38"/>
        <end position="59"/>
    </location>
</feature>